<name>A0A844SVF5_9BRAD</name>
<keyword evidence="2" id="KW-1185">Reference proteome</keyword>
<accession>A0A844SVF5</accession>
<dbReference type="Proteomes" id="UP000436468">
    <property type="component" value="Unassembled WGS sequence"/>
</dbReference>
<protein>
    <submittedName>
        <fullName evidence="1">Uncharacterized protein</fullName>
    </submittedName>
</protein>
<proteinExistence type="predicted"/>
<reference evidence="1 2" key="1">
    <citation type="submission" date="2019-12" db="EMBL/GenBank/DDBJ databases">
        <title>Draft genome sequences Bradyrhizobium cajani AMBPC1010, Bradyrhizobium pachyrhizi AMBPC1040 and Bradyrhizobium yuanmingense ALSPC3051, three plant growth promoting strains isolated from nodules of Cajanus cajan L. in Dominican Republic.</title>
        <authorList>
            <person name="Flores-Felix J.D."/>
            <person name="Araujo J."/>
            <person name="Diaz-Alcantara C."/>
            <person name="Gonzalez-Andres F."/>
            <person name="Velazquez E."/>
        </authorList>
    </citation>
    <scope>NUCLEOTIDE SEQUENCE [LARGE SCALE GENOMIC DNA]</scope>
    <source>
        <strain evidence="1 2">1040</strain>
    </source>
</reference>
<evidence type="ECO:0000313" key="2">
    <source>
        <dbReference type="Proteomes" id="UP000436468"/>
    </source>
</evidence>
<dbReference type="EMBL" id="WQNF01000055">
    <property type="protein sequence ID" value="MVT70958.1"/>
    <property type="molecule type" value="Genomic_DNA"/>
</dbReference>
<evidence type="ECO:0000313" key="1">
    <source>
        <dbReference type="EMBL" id="MVT70958.1"/>
    </source>
</evidence>
<comment type="caution">
    <text evidence="1">The sequence shown here is derived from an EMBL/GenBank/DDBJ whole genome shotgun (WGS) entry which is preliminary data.</text>
</comment>
<dbReference type="RefSeq" id="WP_157348631.1">
    <property type="nucleotide sequence ID" value="NZ_WQNF01000055.1"/>
</dbReference>
<sequence length="155" mass="16894">MTRYTSLDEIVGGVSVAKVGPDIITQFQEFAAKMVRPESIQRLVDPDQRFGSVSLRTPRACHEPLEPLARLKLVPLPQEGLGSGRPTHFDQEFAAPLEVEKLWSDQRLMEDEGLGMEAGCVGTRKAGCLEIDLSPRKTIAVGLQAGRVPSDGVAR</sequence>
<gene>
    <name evidence="1" type="ORF">GPL21_38600</name>
</gene>
<dbReference type="AlphaFoldDB" id="A0A844SVF5"/>
<organism evidence="1 2">
    <name type="scientific">Bradyrhizobium pachyrhizi</name>
    <dbReference type="NCBI Taxonomy" id="280333"/>
    <lineage>
        <taxon>Bacteria</taxon>
        <taxon>Pseudomonadati</taxon>
        <taxon>Pseudomonadota</taxon>
        <taxon>Alphaproteobacteria</taxon>
        <taxon>Hyphomicrobiales</taxon>
        <taxon>Nitrobacteraceae</taxon>
        <taxon>Bradyrhizobium</taxon>
    </lineage>
</organism>